<evidence type="ECO:0000259" key="2">
    <source>
        <dbReference type="PROSITE" id="PS51644"/>
    </source>
</evidence>
<feature type="domain" description="HTH OST-type" evidence="2">
    <location>
        <begin position="176"/>
        <end position="250"/>
    </location>
</feature>
<evidence type="ECO:0000313" key="4">
    <source>
        <dbReference type="Proteomes" id="UP000501812"/>
    </source>
</evidence>
<organism evidence="3 4">
    <name type="scientific">Luteolibacter luteus</name>
    <dbReference type="NCBI Taxonomy" id="2728835"/>
    <lineage>
        <taxon>Bacteria</taxon>
        <taxon>Pseudomonadati</taxon>
        <taxon>Verrucomicrobiota</taxon>
        <taxon>Verrucomicrobiia</taxon>
        <taxon>Verrucomicrobiales</taxon>
        <taxon>Verrucomicrobiaceae</taxon>
        <taxon>Luteolibacter</taxon>
    </lineage>
</organism>
<protein>
    <submittedName>
        <fullName evidence="3">NYN domain-containing protein</fullName>
    </submittedName>
</protein>
<dbReference type="GO" id="GO:0004540">
    <property type="term" value="F:RNA nuclease activity"/>
    <property type="evidence" value="ECO:0007669"/>
    <property type="project" value="InterPro"/>
</dbReference>
<dbReference type="RefSeq" id="WP_169454789.1">
    <property type="nucleotide sequence ID" value="NZ_CP051774.1"/>
</dbReference>
<evidence type="ECO:0000313" key="3">
    <source>
        <dbReference type="EMBL" id="QJE96388.1"/>
    </source>
</evidence>
<dbReference type="Proteomes" id="UP000501812">
    <property type="component" value="Chromosome"/>
</dbReference>
<dbReference type="KEGG" id="luo:HHL09_11535"/>
<dbReference type="InterPro" id="IPR021139">
    <property type="entry name" value="NYN"/>
</dbReference>
<evidence type="ECO:0000256" key="1">
    <source>
        <dbReference type="SAM" id="MobiDB-lite"/>
    </source>
</evidence>
<dbReference type="Pfam" id="PF12872">
    <property type="entry name" value="OST-HTH"/>
    <property type="match status" value="1"/>
</dbReference>
<gene>
    <name evidence="3" type="ORF">HHL09_11535</name>
</gene>
<dbReference type="Gene3D" id="3.40.50.1010">
    <property type="entry name" value="5'-nuclease"/>
    <property type="match status" value="1"/>
</dbReference>
<dbReference type="Pfam" id="PF01936">
    <property type="entry name" value="NYN"/>
    <property type="match status" value="1"/>
</dbReference>
<name>A0A858RIR7_9BACT</name>
<dbReference type="CDD" id="cd11297">
    <property type="entry name" value="PIN_LabA-like_N_1"/>
    <property type="match status" value="1"/>
</dbReference>
<dbReference type="AlphaFoldDB" id="A0A858RIR7"/>
<dbReference type="PROSITE" id="PS51644">
    <property type="entry name" value="HTH_OST"/>
    <property type="match status" value="1"/>
</dbReference>
<dbReference type="InterPro" id="IPR041966">
    <property type="entry name" value="LOTUS-like"/>
</dbReference>
<dbReference type="InterPro" id="IPR025605">
    <property type="entry name" value="OST-HTH/LOTUS_dom"/>
</dbReference>
<dbReference type="CDD" id="cd10146">
    <property type="entry name" value="LabA_like_C"/>
    <property type="match status" value="1"/>
</dbReference>
<reference evidence="3 4" key="1">
    <citation type="submission" date="2020-04" db="EMBL/GenBank/DDBJ databases">
        <title>Luteolibacter sp. G-1-1-1 isolated from soil.</title>
        <authorList>
            <person name="Dahal R.H."/>
        </authorList>
    </citation>
    <scope>NUCLEOTIDE SEQUENCE [LARGE SCALE GENOMIC DNA]</scope>
    <source>
        <strain evidence="3 4">G-1-1-1</strain>
    </source>
</reference>
<dbReference type="PANTHER" id="PTHR35811:SF1">
    <property type="entry name" value="HTH OST-TYPE DOMAIN-CONTAINING PROTEIN"/>
    <property type="match status" value="1"/>
</dbReference>
<dbReference type="Gene3D" id="3.30.420.610">
    <property type="entry name" value="LOTUS domain-like"/>
    <property type="match status" value="1"/>
</dbReference>
<keyword evidence="4" id="KW-1185">Reference proteome</keyword>
<feature type="region of interest" description="Disordered" evidence="1">
    <location>
        <begin position="155"/>
        <end position="175"/>
    </location>
</feature>
<dbReference type="PANTHER" id="PTHR35811">
    <property type="entry name" value="SLR1870 PROTEIN"/>
    <property type="match status" value="1"/>
</dbReference>
<proteinExistence type="predicted"/>
<sequence length="253" mass="27891">MSGLPSDPSTKPLAVLIDADNVNRRSIPAVLAEIATYGTASVRRIYGNWAQSNLKGWEEDLLKHSIQPIQQFSYTKGKNATDIAMVIDAMDLLHSGRFSGFCLVTSDSDFTRLAARIREQGLTVYGFGEEKTPKPFVNACDKFIRTEVLSAVVEEEAGSGTATPPPKKKTKEQLSKDRKLVSAIRKAIDAVTNEESEWASLGGVGSNLSKLMPDFDPRIHGYARLSDLVRAIDAFEVQRKDQHIQIRTKPKNA</sequence>
<dbReference type="EMBL" id="CP051774">
    <property type="protein sequence ID" value="QJE96388.1"/>
    <property type="molecule type" value="Genomic_DNA"/>
</dbReference>
<accession>A0A858RIR7</accession>